<evidence type="ECO:0000256" key="4">
    <source>
        <dbReference type="ARBA" id="ARBA00023010"/>
    </source>
</evidence>
<dbReference type="GO" id="GO:0015031">
    <property type="term" value="P:protein transport"/>
    <property type="evidence" value="ECO:0007669"/>
    <property type="project" value="UniProtKB-UniRule"/>
</dbReference>
<evidence type="ECO:0000256" key="3">
    <source>
        <dbReference type="ARBA" id="ARBA00022927"/>
    </source>
</evidence>
<dbReference type="Pfam" id="PF02556">
    <property type="entry name" value="SecB"/>
    <property type="match status" value="1"/>
</dbReference>
<dbReference type="NCBIfam" id="NF004393">
    <property type="entry name" value="PRK05751.1-4"/>
    <property type="match status" value="1"/>
</dbReference>
<evidence type="ECO:0000256" key="2">
    <source>
        <dbReference type="ARBA" id="ARBA00022448"/>
    </source>
</evidence>
<comment type="subunit">
    <text evidence="5">Homotetramer, a dimer of dimers. One homotetramer interacts with 1 SecA dimer.</text>
</comment>
<keyword evidence="4 5" id="KW-0811">Translocation</keyword>
<dbReference type="GO" id="GO:0051262">
    <property type="term" value="P:protein tetramerization"/>
    <property type="evidence" value="ECO:0007669"/>
    <property type="project" value="InterPro"/>
</dbReference>
<reference evidence="6" key="1">
    <citation type="submission" date="2019-02" db="EMBL/GenBank/DDBJ databases">
        <authorList>
            <person name="Gruber-Vodicka R. H."/>
            <person name="Seah K. B. B."/>
        </authorList>
    </citation>
    <scope>NUCLEOTIDE SEQUENCE</scope>
    <source>
        <strain evidence="6">BECK_BZ163</strain>
        <strain evidence="8">BECK_BZ164</strain>
        <strain evidence="7">BECK_BZ165</strain>
    </source>
</reference>
<dbReference type="InterPro" id="IPR003708">
    <property type="entry name" value="SecB"/>
</dbReference>
<accession>A0A450SKC3</accession>
<dbReference type="InterPro" id="IPR035958">
    <property type="entry name" value="SecB-like_sf"/>
</dbReference>
<evidence type="ECO:0000256" key="5">
    <source>
        <dbReference type="HAMAP-Rule" id="MF_00821"/>
    </source>
</evidence>
<keyword evidence="2 5" id="KW-0813">Transport</keyword>
<dbReference type="EMBL" id="CAADEZ010000123">
    <property type="protein sequence ID" value="VFJ53969.1"/>
    <property type="molecule type" value="Genomic_DNA"/>
</dbReference>
<dbReference type="AlphaFoldDB" id="A0A450SKC3"/>
<comment type="similarity">
    <text evidence="1 5">Belongs to the SecB family.</text>
</comment>
<dbReference type="SUPFAM" id="SSF54611">
    <property type="entry name" value="SecB-like"/>
    <property type="match status" value="1"/>
</dbReference>
<evidence type="ECO:0000313" key="8">
    <source>
        <dbReference type="EMBL" id="VFK05942.1"/>
    </source>
</evidence>
<dbReference type="GO" id="GO:0051082">
    <property type="term" value="F:unfolded protein binding"/>
    <property type="evidence" value="ECO:0007669"/>
    <property type="project" value="InterPro"/>
</dbReference>
<evidence type="ECO:0000313" key="6">
    <source>
        <dbReference type="EMBL" id="VFJ53969.1"/>
    </source>
</evidence>
<keyword evidence="3 5" id="KW-0653">Protein transport</keyword>
<dbReference type="GO" id="GO:0005737">
    <property type="term" value="C:cytoplasm"/>
    <property type="evidence" value="ECO:0007669"/>
    <property type="project" value="UniProtKB-SubCell"/>
</dbReference>
<comment type="subcellular location">
    <subcellularLocation>
        <location evidence="5">Cytoplasm</location>
    </subcellularLocation>
</comment>
<dbReference type="PANTHER" id="PTHR36918">
    <property type="match status" value="1"/>
</dbReference>
<dbReference type="PRINTS" id="PR01594">
    <property type="entry name" value="SECBCHAPRONE"/>
</dbReference>
<name>A0A450SKC3_9GAMM</name>
<comment type="function">
    <text evidence="5">One of the proteins required for the normal export of preproteins out of the cell cytoplasm. It is a molecular chaperone that binds to a subset of precursor proteins, maintaining them in a translocation-competent state. It also specifically binds to its receptor SecA.</text>
</comment>
<dbReference type="PANTHER" id="PTHR36918:SF1">
    <property type="entry name" value="PROTEIN-EXPORT PROTEIN SECB"/>
    <property type="match status" value="1"/>
</dbReference>
<keyword evidence="5" id="KW-0143">Chaperone</keyword>
<sequence length="168" mass="18908">MAEPQKPDATQSEASPGQFAIHKIYVKDISFEAPNSPGIFRSDWKPDVDIQLFTDASHIEANVYEASIRITVTIKIEDKTAFLVEVNQAGIFDIGGLPEDRLKYMLGSFCPNILFPYARETISDLVIRGGFPQLLLSPANFDAMYMKHLQENRQGINSNSRPVYNRLI</sequence>
<dbReference type="NCBIfam" id="TIGR00809">
    <property type="entry name" value="secB"/>
    <property type="match status" value="1"/>
</dbReference>
<organism evidence="6">
    <name type="scientific">Candidatus Kentrum sp. FM</name>
    <dbReference type="NCBI Taxonomy" id="2126340"/>
    <lineage>
        <taxon>Bacteria</taxon>
        <taxon>Pseudomonadati</taxon>
        <taxon>Pseudomonadota</taxon>
        <taxon>Gammaproteobacteria</taxon>
        <taxon>Candidatus Kentrum</taxon>
    </lineage>
</organism>
<keyword evidence="5" id="KW-0963">Cytoplasm</keyword>
<evidence type="ECO:0000256" key="1">
    <source>
        <dbReference type="ARBA" id="ARBA00009990"/>
    </source>
</evidence>
<dbReference type="EMBL" id="CAADFA010000140">
    <property type="protein sequence ID" value="VFJ54518.1"/>
    <property type="molecule type" value="Genomic_DNA"/>
</dbReference>
<gene>
    <name evidence="5" type="primary">secB</name>
    <name evidence="6" type="ORF">BECKFM1743A_GA0114220_101232</name>
    <name evidence="8" type="ORF">BECKFM1743B_GA0114221_100076</name>
    <name evidence="7" type="ORF">BECKFM1743C_GA0114222_101402</name>
</gene>
<evidence type="ECO:0000313" key="7">
    <source>
        <dbReference type="EMBL" id="VFJ54518.1"/>
    </source>
</evidence>
<dbReference type="GO" id="GO:0006457">
    <property type="term" value="P:protein folding"/>
    <property type="evidence" value="ECO:0007669"/>
    <property type="project" value="UniProtKB-UniRule"/>
</dbReference>
<protein>
    <recommendedName>
        <fullName evidence="5">Protein-export protein SecB</fullName>
    </recommendedName>
</protein>
<dbReference type="EMBL" id="CAADFL010000007">
    <property type="protein sequence ID" value="VFK05942.1"/>
    <property type="molecule type" value="Genomic_DNA"/>
</dbReference>
<proteinExistence type="inferred from homology"/>
<dbReference type="Gene3D" id="3.10.420.10">
    <property type="entry name" value="SecB-like"/>
    <property type="match status" value="1"/>
</dbReference>
<dbReference type="HAMAP" id="MF_00821">
    <property type="entry name" value="SecB"/>
    <property type="match status" value="1"/>
</dbReference>